<gene>
    <name evidence="1" type="ORF">FAES_3939</name>
</gene>
<keyword evidence="2" id="KW-1185">Reference proteome</keyword>
<dbReference type="KEGG" id="fae:FAES_3939"/>
<dbReference type="eggNOG" id="ENOG5032QCU">
    <property type="taxonomic scope" value="Bacteria"/>
</dbReference>
<organism evidence="1 2">
    <name type="scientific">Fibrella aestuarina BUZ 2</name>
    <dbReference type="NCBI Taxonomy" id="1166018"/>
    <lineage>
        <taxon>Bacteria</taxon>
        <taxon>Pseudomonadati</taxon>
        <taxon>Bacteroidota</taxon>
        <taxon>Cytophagia</taxon>
        <taxon>Cytophagales</taxon>
        <taxon>Spirosomataceae</taxon>
        <taxon>Fibrella</taxon>
    </lineage>
</organism>
<sequence>MHFDPKRDSFLNPMRTQLLDLYTKQAKAFVAVRQKLGQGNRGGPFLPAPHEAYASQPRPLLIVGQETNGWGEHLDDIAAQMAVYDGFAVGQRYNAKPFWNMTRQVERLLGHAPHSCAWANLSRFDIEGKRAQGEQAAVIATLDHLLLDEVRILTPKVCLFYTGPELDHRLQSVFTGLTYYPVDGYTPRQFARLSHPALPLLSFRTYHPRYLRQSRMEAGVLATLARLTQAEPV</sequence>
<accession>I0KCU2</accession>
<evidence type="ECO:0000313" key="1">
    <source>
        <dbReference type="EMBL" id="CCH01945.1"/>
    </source>
</evidence>
<dbReference type="AlphaFoldDB" id="I0KCU2"/>
<evidence type="ECO:0000313" key="2">
    <source>
        <dbReference type="Proteomes" id="UP000011058"/>
    </source>
</evidence>
<dbReference type="HOGENOM" id="CLU_096084_0_0_10"/>
<reference evidence="1 2" key="1">
    <citation type="journal article" date="2012" name="J. Bacteriol.">
        <title>Genome Sequence of Fibrella aestuarina BUZ 2T, a Filamentous Marine Bacterium.</title>
        <authorList>
            <person name="Filippini M."/>
            <person name="Qi W."/>
            <person name="Blom J."/>
            <person name="Goesmann A."/>
            <person name="Smits T.H."/>
            <person name="Bagheri H.C."/>
        </authorList>
    </citation>
    <scope>NUCLEOTIDE SEQUENCE [LARGE SCALE GENOMIC DNA]</scope>
    <source>
        <strain evidence="2">BUZ 2T</strain>
    </source>
</reference>
<dbReference type="STRING" id="1166018.FAES_3939"/>
<name>I0KCU2_9BACT</name>
<protein>
    <recommendedName>
        <fullName evidence="3">Uracil-DNA glycosylase-like domain-containing protein</fullName>
    </recommendedName>
</protein>
<proteinExistence type="predicted"/>
<evidence type="ECO:0008006" key="3">
    <source>
        <dbReference type="Google" id="ProtNLM"/>
    </source>
</evidence>
<dbReference type="Proteomes" id="UP000011058">
    <property type="component" value="Chromosome"/>
</dbReference>
<dbReference type="EMBL" id="HE796683">
    <property type="protein sequence ID" value="CCH01945.1"/>
    <property type="molecule type" value="Genomic_DNA"/>
</dbReference>